<keyword evidence="3" id="KW-1185">Reference proteome</keyword>
<feature type="compositionally biased region" description="Low complexity" evidence="1">
    <location>
        <begin position="989"/>
        <end position="1002"/>
    </location>
</feature>
<gene>
    <name evidence="2" type="ORF">IWQ60_007402</name>
</gene>
<feature type="region of interest" description="Disordered" evidence="1">
    <location>
        <begin position="1546"/>
        <end position="1605"/>
    </location>
</feature>
<feature type="region of interest" description="Disordered" evidence="1">
    <location>
        <begin position="1053"/>
        <end position="1073"/>
    </location>
</feature>
<dbReference type="PANTHER" id="PTHR39211:SF1">
    <property type="entry name" value="ABNORMAL SPINDLE-LIKE MICROCEPHALY-ASSOCIATED PROTEIN ASH DOMAIN-CONTAINING PROTEIN"/>
    <property type="match status" value="1"/>
</dbReference>
<feature type="region of interest" description="Disordered" evidence="1">
    <location>
        <begin position="1165"/>
        <end position="1204"/>
    </location>
</feature>
<feature type="compositionally biased region" description="Low complexity" evidence="1">
    <location>
        <begin position="593"/>
        <end position="613"/>
    </location>
</feature>
<dbReference type="Gene3D" id="2.60.40.10">
    <property type="entry name" value="Immunoglobulins"/>
    <property type="match status" value="3"/>
</dbReference>
<feature type="compositionally biased region" description="Pro residues" evidence="1">
    <location>
        <begin position="1062"/>
        <end position="1071"/>
    </location>
</feature>
<feature type="region of interest" description="Disordered" evidence="1">
    <location>
        <begin position="965"/>
        <end position="1012"/>
    </location>
</feature>
<dbReference type="PANTHER" id="PTHR39211">
    <property type="entry name" value="CHROMOSOME 7, WHOLE GENOME SHOTGUN SEQUENCE"/>
    <property type="match status" value="1"/>
</dbReference>
<feature type="compositionally biased region" description="Polar residues" evidence="1">
    <location>
        <begin position="177"/>
        <end position="195"/>
    </location>
</feature>
<name>A0A9W7ZXW3_9FUNG</name>
<feature type="region of interest" description="Disordered" evidence="1">
    <location>
        <begin position="1456"/>
        <end position="1503"/>
    </location>
</feature>
<feature type="compositionally biased region" description="Polar residues" evidence="1">
    <location>
        <begin position="567"/>
        <end position="583"/>
    </location>
</feature>
<reference evidence="2" key="1">
    <citation type="submission" date="2022-07" db="EMBL/GenBank/DDBJ databases">
        <title>Phylogenomic reconstructions and comparative analyses of Kickxellomycotina fungi.</title>
        <authorList>
            <person name="Reynolds N.K."/>
            <person name="Stajich J.E."/>
            <person name="Barry K."/>
            <person name="Grigoriev I.V."/>
            <person name="Crous P."/>
            <person name="Smith M.E."/>
        </authorList>
    </citation>
    <scope>NUCLEOTIDE SEQUENCE</scope>
    <source>
        <strain evidence="2">RSA 861</strain>
    </source>
</reference>
<accession>A0A9W7ZXW3</accession>
<evidence type="ECO:0000256" key="1">
    <source>
        <dbReference type="SAM" id="MobiDB-lite"/>
    </source>
</evidence>
<feature type="compositionally biased region" description="Low complexity" evidence="1">
    <location>
        <begin position="1958"/>
        <end position="1970"/>
    </location>
</feature>
<feature type="region of interest" description="Disordered" evidence="1">
    <location>
        <begin position="483"/>
        <end position="642"/>
    </location>
</feature>
<sequence length="2821" mass="301684">MAPSNSGPGIATDSPRGLFRIVGLPRPVQLDPVYFDGRHTLVPFTIINKSNQALRVYMRSNLGVQVTFQTANANLEDGVAATPAACNELLNQIDPIDQVQLQPAESRPLILLFRPAEPRHATRRKGRVDHGPGRRRPLNSSNASDYGSDAGEMTESRSELPTSDDNADDDVGEEGTTARQATPNARGSPAASTSVNPLRELRGTIFFHAYVGDSVPWSENSDVLDTLEADTQPDVPAADATTIPFQARVGRSVLRCDAAAAGVHFDNCLAGDTYAREVVVENRSAAPLHWTWTVARTYGAHPSPLPREIAALGLDVDLYAAATAGPTLVLAPSQVPPGPIADDPAALTSDLHLTDASADQPLAVPSVVPAYGAARIRLTFHPRGLGEYAYTVRLANNHNDDNTVEFPLRAVVLDAPRNEPLVVEGPAGTLDFGDCYGGQWCTRRVVLRNLGAHSLRVRFVTSGPDLAFLRPPPMKGVRRKRFQAPLTASDSGSLATSRQVTGRPDHRNAANRAGDPGRPVDKGQSLDSPSAHRQPGGSSSSSGGSDLEADTESPVEELASPDPPSTPLSRSTHSFGSLTSSTHHAPAGDSRPDSSLDSNDAASSADEVSAASASRRRPAWHPPAPPVADPLPVYPTDTHDSTASETGLVARALVHPRAEVGATNRRRSLSGTFPTPRDMAALADAALAARRLTEVTVRPGSHRAVDVAYRPPRDRSAADFRAGRFTRRSFFVVFAYGPLGPEAPARRKVVHCMARSCTALIRVTPTTVDFGDTDVGTLKSQLLSITNVSMVRLQVSLAVRSKILYCYPAAHLPIEPGQTVRARLDICPRKVNPGYYKQVTVLNLANRADDQVVEVRSNHVDHGRVTFHALFYRLYTPSGQNLLEFGATPRHGLGFRVLMVENISAAPLRLEIGAVPGARLQAMRFRIPDGLDLAAARRELAALIPCNLFLRSGSGVADDHLPAVTTDASERPDNGAVLAPSLPNPAPTAQADPSPVASAAADRPWARVTRPTTARDRVHAYLDLAQPTATGGRDAAARRLTGAKRHLILVKPLTRPGRPRTEPAPPPPPQPTSVAAPVEHPVIPDTTAQRLGVNDARVFEWFQNQLSATLPASATRDAEYQFVKHQAEVRGRLETLVRRGLLAPAGVITIRPRSKLNLAILLQPGESAHGDGESSTPGEPHGDRVPAPPTPALPTAADPGSTRHSVPFDGKLAFRLLDFDRLLDRPQFAALLASDPASLPPRELLVRASVFRPRLELGQRRINFGVVTKDEPRTYRIPLRNPGPAPLLYALKKSGSVASGCIHIQPGQRYGVVRGYDERELGFTFTPTLAGAYLERLWVEAVQDPSCSQEFWIKATVRKPGTFEVRPLGPQMVLEGVAAGAVAAWETVHGDRTTPARLVPPLALGPCLLGRACPAVGRFTLHNTTGKRRAFVIYLDHEVRPDAPVRFRVTYHVPRAQADPSRAPRRRLSNGATAGKPDKQAKKGDKEADDDDGTEEATPRAVEEKIEQLEQKLKIAKRKERAAKVTKVEGQLVDLRTKLAALQLAGPGSKSTGADDGSHPAAPTPSQDRLTRLLQGEPGADRAVSQATVTPHPTATDTPATLAAGGNDDAVAPGLFTLEANARKYPDQCKLTLAPYATATVEFALAVVRDAGFEEGPSPPVPVCGRLLIHEHRNVDERQSVGFAATLCYSRRQFLRQLPTDVPIPADMTTPRHEVPPHDQPAVPEASAPVNLFTVTAKCSVLTCEVGKTVRLAFTAQGSQPSTAGLAVPLPVPYHAYLAQDGAADPRADLTAHPPTVTVVDGDRLGTVSPAALAHDALTIRPAAPGILRPVLVIRNLRTGTVVSLPFTVYVYDPAGLAFPSLAVAPLALDLGACYIDVSRRLARAVPLTVRNDLPFPVRVACRSNLAHQVALLQTSADDGPVAEAFVTSAGATVTVWAAVLITEGMRQHATHTRSADADATSPAAPWDTPLAATPQGPLVRCRDLVGGLQFHVSVVSDLGSEGTPIAQFVPAQSSAADGPSLFTHIVKFQAQVGESNLDVHPRRVDFGTVTDLGTVVHGRLRLTNGTVGLPAEYRIEVPLGADLVVTQPSGVVDSAPGAEAEIAFRVHCRAYGFFVIPLVVVNVRNRRQRLHVSVQYFVDGGLLRLLIPSEAAPAVRVAATADAPTPSLLPAPLALTWESVCVTAEAVDHQALVPHDGTDSFPAGGSAGAYVLHPVEPSPLLPRDLAQHRPTWRTLVVRNAGPTPLQLYPLANTRLRVTWSVAFQSVDRAPRTPAALSPGATTREFFNDDDAPEGLAAAADGTFPPYALPDWKPCGPSATLAPYHAARLFVRRPEPWPLGLTEVASLAAGHVIRATSQLVLFSPRAGCTLSVVPVAVPYGQSAGAVTPATVDLPALGYRSAWRPVSFHFDVSNRTNVPLAYLVDCPPGFQVTNVATPIEVLPRMGSDDDEAGMDPQPTGVLTGRDAALGQQHHVTLTVHPDQLPDRTPGPRSWTLPVRNLVNPADRLSIRVTAVLTALEVVVEHVQDGAAVLPALPYPALPDGRASDTWFTVRSTADRDLTCAVGTAVTAPLAPYFEVELLSRFSNSPLNGSVLLRPFGTAEIRVRARPRPGHRPPVALAADLAERRDGTALGHIWVRTALEDGEGASEVPGVAGEDARPACSLARDVAVDDNGNPENTVGQPLAHRIALRAHLTEQPIFKLSTAQLRFVYDPFGPGDAAPQLVVITNLSAADPLHFKIYVERPRAFRNARPLRFVDFNPEADNMVPPGGFYRLRLTLALTDAGGYPAQVTLHVEDQRSVTGLRRAVVIHMTERSDRQEPS</sequence>
<protein>
    <submittedName>
        <fullName evidence="2">Uncharacterized protein</fullName>
    </submittedName>
</protein>
<dbReference type="Proteomes" id="UP001150569">
    <property type="component" value="Unassembled WGS sequence"/>
</dbReference>
<proteinExistence type="predicted"/>
<feature type="compositionally biased region" description="Basic and acidic residues" evidence="1">
    <location>
        <begin position="1476"/>
        <end position="1486"/>
    </location>
</feature>
<feature type="compositionally biased region" description="Low complexity" evidence="1">
    <location>
        <begin position="536"/>
        <end position="545"/>
    </location>
</feature>
<comment type="caution">
    <text evidence="2">The sequence shown here is derived from an EMBL/GenBank/DDBJ whole genome shotgun (WGS) entry which is preliminary data.</text>
</comment>
<feature type="compositionally biased region" description="Low complexity" evidence="1">
    <location>
        <begin position="1587"/>
        <end position="1604"/>
    </location>
</feature>
<feature type="region of interest" description="Disordered" evidence="1">
    <location>
        <begin position="112"/>
        <end position="195"/>
    </location>
</feature>
<evidence type="ECO:0000313" key="3">
    <source>
        <dbReference type="Proteomes" id="UP001150569"/>
    </source>
</evidence>
<feature type="compositionally biased region" description="Basic residues" evidence="1">
    <location>
        <begin position="121"/>
        <end position="137"/>
    </location>
</feature>
<dbReference type="OrthoDB" id="252265at2759"/>
<feature type="region of interest" description="Disordered" evidence="1">
    <location>
        <begin position="1952"/>
        <end position="1972"/>
    </location>
</feature>
<dbReference type="InterPro" id="IPR013783">
    <property type="entry name" value="Ig-like_fold"/>
</dbReference>
<feature type="compositionally biased region" description="Pro residues" evidence="1">
    <location>
        <begin position="620"/>
        <end position="633"/>
    </location>
</feature>
<feature type="compositionally biased region" description="Polar residues" evidence="1">
    <location>
        <begin position="486"/>
        <end position="500"/>
    </location>
</feature>
<evidence type="ECO:0000313" key="2">
    <source>
        <dbReference type="EMBL" id="KAJ1918843.1"/>
    </source>
</evidence>
<dbReference type="EMBL" id="JANBPT010000492">
    <property type="protein sequence ID" value="KAJ1918843.1"/>
    <property type="molecule type" value="Genomic_DNA"/>
</dbReference>
<organism evidence="2 3">
    <name type="scientific">Tieghemiomyces parasiticus</name>
    <dbReference type="NCBI Taxonomy" id="78921"/>
    <lineage>
        <taxon>Eukaryota</taxon>
        <taxon>Fungi</taxon>
        <taxon>Fungi incertae sedis</taxon>
        <taxon>Zoopagomycota</taxon>
        <taxon>Kickxellomycotina</taxon>
        <taxon>Dimargaritomycetes</taxon>
        <taxon>Dimargaritales</taxon>
        <taxon>Dimargaritaceae</taxon>
        <taxon>Tieghemiomyces</taxon>
    </lineage>
</organism>